<evidence type="ECO:0000256" key="10">
    <source>
        <dbReference type="PROSITE-ProRule" id="PRU00047"/>
    </source>
</evidence>
<evidence type="ECO:0000256" key="2">
    <source>
        <dbReference type="ARBA" id="ARBA00006012"/>
    </source>
</evidence>
<evidence type="ECO:0000256" key="8">
    <source>
        <dbReference type="ARBA" id="ARBA00022989"/>
    </source>
</evidence>
<dbReference type="FunFam" id="3.40.50.300:FF:000059">
    <property type="entry name" value="ABC transporter G family member 40"/>
    <property type="match status" value="1"/>
</dbReference>
<organism evidence="17 18">
    <name type="scientific">Arabidopsis suecica</name>
    <name type="common">Swedish thale-cress</name>
    <name type="synonym">Cardaminopsis suecica</name>
    <dbReference type="NCBI Taxonomy" id="45249"/>
    <lineage>
        <taxon>Eukaryota</taxon>
        <taxon>Viridiplantae</taxon>
        <taxon>Streptophyta</taxon>
        <taxon>Embryophyta</taxon>
        <taxon>Tracheophyta</taxon>
        <taxon>Spermatophyta</taxon>
        <taxon>Magnoliopsida</taxon>
        <taxon>eudicotyledons</taxon>
        <taxon>Gunneridae</taxon>
        <taxon>Pentapetalae</taxon>
        <taxon>rosids</taxon>
        <taxon>malvids</taxon>
        <taxon>Brassicales</taxon>
        <taxon>Brassicaceae</taxon>
        <taxon>Camelineae</taxon>
        <taxon>Arabidopsis</taxon>
    </lineage>
</organism>
<dbReference type="EMBL" id="JAEFBJ010000009">
    <property type="protein sequence ID" value="KAG7573021.1"/>
    <property type="molecule type" value="Genomic_DNA"/>
</dbReference>
<evidence type="ECO:0000313" key="18">
    <source>
        <dbReference type="Proteomes" id="UP000694251"/>
    </source>
</evidence>
<dbReference type="InterPro" id="IPR025724">
    <property type="entry name" value="GAG-pre-integrase_dom"/>
</dbReference>
<dbReference type="GO" id="GO:0015074">
    <property type="term" value="P:DNA integration"/>
    <property type="evidence" value="ECO:0007669"/>
    <property type="project" value="InterPro"/>
</dbReference>
<evidence type="ECO:0000259" key="16">
    <source>
        <dbReference type="PROSITE" id="PS50994"/>
    </source>
</evidence>
<evidence type="ECO:0000256" key="4">
    <source>
        <dbReference type="ARBA" id="ARBA00022692"/>
    </source>
</evidence>
<keyword evidence="8 13" id="KW-1133">Transmembrane helix</keyword>
<feature type="domain" description="Integrase catalytic" evidence="16">
    <location>
        <begin position="601"/>
        <end position="767"/>
    </location>
</feature>
<name>A0A8T2AHK7_ARASU</name>
<feature type="transmembrane region" description="Helical" evidence="13">
    <location>
        <begin position="1918"/>
        <end position="1937"/>
    </location>
</feature>
<feature type="transmembrane region" description="Helical" evidence="13">
    <location>
        <begin position="2642"/>
        <end position="2666"/>
    </location>
</feature>
<proteinExistence type="inferred from homology"/>
<evidence type="ECO:0000256" key="13">
    <source>
        <dbReference type="SAM" id="Phobius"/>
    </source>
</evidence>
<keyword evidence="5" id="KW-0677">Repeat</keyword>
<evidence type="ECO:0000256" key="5">
    <source>
        <dbReference type="ARBA" id="ARBA00022737"/>
    </source>
</evidence>
<dbReference type="GO" id="GO:0005886">
    <property type="term" value="C:plasma membrane"/>
    <property type="evidence" value="ECO:0007669"/>
    <property type="project" value="UniProtKB-ARBA"/>
</dbReference>
<feature type="transmembrane region" description="Helical" evidence="13">
    <location>
        <begin position="2529"/>
        <end position="2547"/>
    </location>
</feature>
<dbReference type="InterPro" id="IPR013581">
    <property type="entry name" value="PDR_assoc"/>
</dbReference>
<feature type="domain" description="CCHC-type" evidence="14">
    <location>
        <begin position="359"/>
        <end position="374"/>
    </location>
</feature>
<dbReference type="CDD" id="cd03233">
    <property type="entry name" value="ABCG_PDR_domain1"/>
    <property type="match status" value="1"/>
</dbReference>
<feature type="region of interest" description="Disordered" evidence="12">
    <location>
        <begin position="303"/>
        <end position="355"/>
    </location>
</feature>
<dbReference type="OrthoDB" id="66620at2759"/>
<dbReference type="Pfam" id="PF13976">
    <property type="entry name" value="gag_pre-integrs"/>
    <property type="match status" value="1"/>
</dbReference>
<keyword evidence="4 13" id="KW-0812">Transmembrane</keyword>
<feature type="coiled-coil region" evidence="11">
    <location>
        <begin position="267"/>
        <end position="294"/>
    </location>
</feature>
<keyword evidence="6" id="KW-0547">Nucleotide-binding</keyword>
<dbReference type="GO" id="GO:0016887">
    <property type="term" value="F:ATP hydrolysis activity"/>
    <property type="evidence" value="ECO:0007669"/>
    <property type="project" value="InterPro"/>
</dbReference>
<dbReference type="FunFam" id="3.40.50.300:FF:000179">
    <property type="entry name" value="ABC transporter G family member 34"/>
    <property type="match status" value="1"/>
</dbReference>
<dbReference type="Pfam" id="PF14510">
    <property type="entry name" value="ABC_trans_N"/>
    <property type="match status" value="1"/>
</dbReference>
<dbReference type="PROSITE" id="PS50158">
    <property type="entry name" value="ZF_CCHC"/>
    <property type="match status" value="1"/>
</dbReference>
<dbReference type="Pfam" id="PF08370">
    <property type="entry name" value="PDR_assoc"/>
    <property type="match status" value="1"/>
</dbReference>
<feature type="transmembrane region" description="Helical" evidence="13">
    <location>
        <begin position="2672"/>
        <end position="2692"/>
    </location>
</feature>
<evidence type="ECO:0000256" key="12">
    <source>
        <dbReference type="SAM" id="MobiDB-lite"/>
    </source>
</evidence>
<dbReference type="Proteomes" id="UP000694251">
    <property type="component" value="Chromosome 9"/>
</dbReference>
<dbReference type="InterPro" id="IPR013525">
    <property type="entry name" value="ABC2_TM"/>
</dbReference>
<dbReference type="Pfam" id="PF14223">
    <property type="entry name" value="Retrotran_gag_2"/>
    <property type="match status" value="1"/>
</dbReference>
<dbReference type="InterPro" id="IPR013103">
    <property type="entry name" value="RVT_2"/>
</dbReference>
<keyword evidence="7" id="KW-0067">ATP-binding</keyword>
<dbReference type="InterPro" id="IPR003593">
    <property type="entry name" value="AAA+_ATPase"/>
</dbReference>
<dbReference type="InterPro" id="IPR034003">
    <property type="entry name" value="ABCG_PDR_2"/>
</dbReference>
<dbReference type="SMART" id="SM00382">
    <property type="entry name" value="AAA"/>
    <property type="match status" value="2"/>
</dbReference>
<evidence type="ECO:0000259" key="15">
    <source>
        <dbReference type="PROSITE" id="PS50893"/>
    </source>
</evidence>
<dbReference type="GO" id="GO:0003676">
    <property type="term" value="F:nucleic acid binding"/>
    <property type="evidence" value="ECO:0007669"/>
    <property type="project" value="InterPro"/>
</dbReference>
<evidence type="ECO:0000259" key="14">
    <source>
        <dbReference type="PROSITE" id="PS50158"/>
    </source>
</evidence>
<accession>A0A8T2AHK7</accession>
<feature type="transmembrane region" description="Helical" evidence="13">
    <location>
        <begin position="2112"/>
        <end position="2138"/>
    </location>
</feature>
<dbReference type="CDD" id="cd03232">
    <property type="entry name" value="ABCG_PDR_domain2"/>
    <property type="match status" value="1"/>
</dbReference>
<dbReference type="PANTHER" id="PTHR19241">
    <property type="entry name" value="ATP-BINDING CASSETTE TRANSPORTER"/>
    <property type="match status" value="1"/>
</dbReference>
<keyword evidence="10" id="KW-0863">Zinc-finger</keyword>
<protein>
    <submittedName>
        <fullName evidence="17">ABC transporter-like</fullName>
    </submittedName>
</protein>
<dbReference type="Pfam" id="PF00098">
    <property type="entry name" value="zf-CCHC"/>
    <property type="match status" value="1"/>
</dbReference>
<gene>
    <name evidence="17" type="ORF">ISN44_As09g013570</name>
</gene>
<dbReference type="PROSITE" id="PS50893">
    <property type="entry name" value="ABC_TRANSPORTER_2"/>
    <property type="match status" value="2"/>
</dbReference>
<dbReference type="GO" id="GO:0008270">
    <property type="term" value="F:zinc ion binding"/>
    <property type="evidence" value="ECO:0007669"/>
    <property type="project" value="UniProtKB-KW"/>
</dbReference>
<comment type="caution">
    <text evidence="17">The sequence shown here is derived from an EMBL/GenBank/DDBJ whole genome shotgun (WGS) entry which is preliminary data.</text>
</comment>
<dbReference type="InterPro" id="IPR057670">
    <property type="entry name" value="SH3_retrovirus"/>
</dbReference>
<dbReference type="Pfam" id="PF01061">
    <property type="entry name" value="ABC2_membrane"/>
    <property type="match status" value="2"/>
</dbReference>
<dbReference type="SMART" id="SM00343">
    <property type="entry name" value="ZnF_C2HC"/>
    <property type="match status" value="1"/>
</dbReference>
<dbReference type="InterPro" id="IPR029481">
    <property type="entry name" value="ABC_trans_N"/>
</dbReference>
<feature type="transmembrane region" description="Helical" evidence="13">
    <location>
        <begin position="2559"/>
        <end position="2576"/>
    </location>
</feature>
<feature type="transmembrane region" description="Helical" evidence="13">
    <location>
        <begin position="2753"/>
        <end position="2775"/>
    </location>
</feature>
<dbReference type="InterPro" id="IPR003439">
    <property type="entry name" value="ABC_transporter-like_ATP-bd"/>
</dbReference>
<evidence type="ECO:0000256" key="7">
    <source>
        <dbReference type="ARBA" id="ARBA00022840"/>
    </source>
</evidence>
<evidence type="ECO:0000313" key="17">
    <source>
        <dbReference type="EMBL" id="KAG7573021.1"/>
    </source>
</evidence>
<feature type="compositionally biased region" description="Gly residues" evidence="12">
    <location>
        <begin position="308"/>
        <end position="324"/>
    </location>
</feature>
<reference evidence="17 18" key="1">
    <citation type="submission" date="2020-12" db="EMBL/GenBank/DDBJ databases">
        <title>Concerted genomic and epigenomic changes stabilize Arabidopsis allopolyploids.</title>
        <authorList>
            <person name="Chen Z."/>
        </authorList>
    </citation>
    <scope>NUCLEOTIDE SEQUENCE [LARGE SCALE GENOMIC DNA]</scope>
    <source>
        <strain evidence="17">As9502</strain>
        <tissue evidence="17">Leaf</tissue>
    </source>
</reference>
<feature type="domain" description="ABC transporter" evidence="15">
    <location>
        <begin position="1515"/>
        <end position="1789"/>
    </location>
</feature>
<feature type="compositionally biased region" description="Basic and acidic residues" evidence="12">
    <location>
        <begin position="855"/>
        <end position="867"/>
    </location>
</feature>
<keyword evidence="10" id="KW-0479">Metal-binding</keyword>
<evidence type="ECO:0000256" key="1">
    <source>
        <dbReference type="ARBA" id="ARBA00004141"/>
    </source>
</evidence>
<dbReference type="InterPro" id="IPR043926">
    <property type="entry name" value="ABCG_dom"/>
</dbReference>
<dbReference type="Pfam" id="PF25597">
    <property type="entry name" value="SH3_retrovirus"/>
    <property type="match status" value="1"/>
</dbReference>
<keyword evidence="10" id="KW-0862">Zinc</keyword>
<evidence type="ECO:0000256" key="6">
    <source>
        <dbReference type="ARBA" id="ARBA00022741"/>
    </source>
</evidence>
<dbReference type="InterPro" id="IPR054722">
    <property type="entry name" value="PolX-like_BBD"/>
</dbReference>
<dbReference type="Pfam" id="PF22936">
    <property type="entry name" value="Pol_BBD"/>
    <property type="match status" value="1"/>
</dbReference>
<dbReference type="GO" id="GO:0005524">
    <property type="term" value="F:ATP binding"/>
    <property type="evidence" value="ECO:0007669"/>
    <property type="project" value="UniProtKB-KW"/>
</dbReference>
<dbReference type="Pfam" id="PF19055">
    <property type="entry name" value="ABC2_membrane_7"/>
    <property type="match status" value="1"/>
</dbReference>
<evidence type="ECO:0000256" key="9">
    <source>
        <dbReference type="ARBA" id="ARBA00023136"/>
    </source>
</evidence>
<dbReference type="InterPro" id="IPR001878">
    <property type="entry name" value="Znf_CCHC"/>
</dbReference>
<dbReference type="PROSITE" id="PS50994">
    <property type="entry name" value="INTEGRASE"/>
    <property type="match status" value="1"/>
</dbReference>
<dbReference type="CDD" id="cd09272">
    <property type="entry name" value="RNase_HI_RT_Ty1"/>
    <property type="match status" value="1"/>
</dbReference>
<dbReference type="Pfam" id="PF00665">
    <property type="entry name" value="rve"/>
    <property type="match status" value="1"/>
</dbReference>
<sequence>MAAASNGSEYFEFDVETGRESFARPSNADTVEQDEEDLRWAAIGRLPSQRQGNQSAILLRSQTQTQTSGYADGNSLKILKMASNNVPFQVPTLTKSNYDNWSLRMKAILGAHDVWEIVEKGFVEPENEGSLSQTQKDGLRDSRKRDKKALCLIYQGLDEDTFEKVVEATSAKEAWEKLRTSYKGADQVKKVRLQTLRGEFEALQMKEGELVSDYFSRVLTVTNNLKRNGEKLDDVRIMEKVLRSLDPKFEHIVTVIEETKDLEAMTIEQLLGSLQAYEEKKKKKEDIVEQVLKMRITKEENGQIYQRRGGGQVRGRGRGYGNGRGWRPYEDNTNQRGENSSRGRGRGSPKSRYDKSSVKCYNCGKFGHYASECKAPSNKKVEEKANYVEEKVQEEDMLLMASYKKDEREENHKWYLDSGASNHMCGRKSMFAELDESVRGNVALGDESKMEVKGKGNILIRLKNGDHQFISNVYYIPSMKTNILSLGQLLEKGYDIRLKDNNLSIRDQESNLITKVPMSKNRMFVLNIQNDIAQCLKMCYKEESWLWHLRFGHLNFGGLELLSKKQMVRGLPCINHPNQVCEGCLLGKQFKMSFPKESSTRAQKPLELIHTDVCGPIKPKSLGKSNYFLLFIDDFSRKTWVYFLKEKSEVFENFKKFKAHVEKESGLEIKAMRSDRGGEFTSKEFLKYCEDNGIRRQLTVPRSPQQNGVAERKNRTILEMARSMLKSKRLPKELWAEAVACAVYLLNRSPTKSVSGKTPQEAWSGRKPGVSHLRVFGSIAHAHVPDEKRSKLDDKSEKYIFIGYDNNSKGYKLYNPDTKKTIISRNVVFDEEGEWDWKSNEEDYNFFPHFEEDDSKLTREEPPREEPTTPPTSPTSSQGEESSSERTPRFRSLQELYEVTENQDNLTLFCLFAECEPMDFQEAIEKKTWRNAMDEEIKSIQKNDTWELTSLPNGHKAIGVKWVYKAKKNSKGEVERYKARLVAKGYSQRAGIDYDEVFAPVARLETVRLIISLAAQNKWKIHQMDVKSAFLNGDLEEEVYIEQPQGYIVKGEEDKVLRLKKALYGLKQAPRAWNTRIDKYFKEKDFIKCPYEHALYIKIQKEDILIACLYVDDLIFTGNNPSIFEEFKKEMTKEFEMTDIGLMSYYLGIEVKQEDNGIFITQEGYAKEVLKKFKMDDSNPVCTPMECGIKLSKKEEGEGVDPTTFKSLVGSLRYLTCTRPDILYAVGVVSRYMEHPTTTHFKAAKRILRYIKGTVNFGLHYSTTSDYKFVGYSDSDWGGDVDDRKSTSGFVFYIGDTAFTWMSKKQPIVTLSTCEAEYVAATSCVCHAIWLRNLLKELSLPQEEPTKIFVDNKSAIALAKNPVFHDRSKHIDTRYHYIRECFSKKDVQLEYVKTHDQVADIFTKPLKREDFIKMRSLLGVAKSKFYSNNVVQTIDVKKLDRADREMLVRQALATSDQDNFKLLSAIKERLDRVGMEVPKIEVRFENLNIEADVQAGTRALPTLVNVSRDFFERCLSSLRIIKPRKHKLNILKDISGIIKPGRMTLLLGPPGSGKSTLLLALAGKLDKSLKKTGNITYNGENFDKFHVKRTSAYISQTDNHIAELTVRETLDFAARCQGASEGFAGYMKDLTRLEKERGIRPSSEIDAFMKAASVSGEKHSVSTDYVLRVLGLDVCSDTMVGNDMMRGVSGGQRKRVTTGEMTVGPRKTLFMDEISTGLDSSTTFQIVKCIRNFVHLMDATVLMALLQPAPETFDLFDDLILLSEGYMVYQGPREDVIAFFESLGFRIPPRKGVADFLQEVTSKKDQAQYWADPSKPYQFIPVSDIAAAFRNSKYGHAADSKLATPFDKSSADPSALCRTKYAISGWENLKVCFVREILLINRHRFLYTFRTCQVAFVGLVTATVFLRTRLHPTSEQFGNEYLSCLFFGLVHMMFNGFSELPLMISRLPVFYKQRDNSFHPAWSWSIASWLLRVPYSILEAVVWSCVVYYSVGLAPSAGRFFRYMLLLFSVHQMALGLFRMMASLARDMVIANTFGSAAILIVFLLGGFVIPKADIKPWWVWGFWVSPLSYGQRAIAVNEFTATRWMSPSAISDTSIGFNLLKLRSFPTNDNWYWIGIAVLIGYAILFNNVVTLALAYLNPLRKARAVVLDDPKEETQTALVADANQEKSQKKGMILPFKPLTMTFHNVNYYVDMPQEMRSQGVPETRLQLLSNVSGVFSPGVLTALVGSSGAGKTTLMDVLAGRKTGGYTEGDIRISGHPKEQQTFARISGYVEQNDIHSPQVTVEESLWFSASLRLPKEISKEQKKEFVEEVMRLVELDTLRYALVGLPGTTGLSTEQRKRLTIAVELVANPSIIFMDEPTSGLDARAAAIVMRTVRNTVDTGRTVVCTIHQPSIDIFEAFDELLLMKRGGQVIYGGKLGTHSQVLVDYFQGINGVPAISSGYNPATWMLEVTTPALEEKYNMEFADLYKKSDQFREVEENIKQLSVPPEGSEPISFTSRYSQNQLSQFLLCLWKQNLVYWRSPEYNLVRLVFTTIAAFILGTVFWDIGSRRTSSQDLITVMGALYSACLFLGVSNASSVQPIVSIERTVFYREKAAGMYAPIPYAAAQGLVEIPYILTQTILYGVITYFTIGFERTLSKFVLYLVFMFLTFTYFTFYGMMAVGLTPNQHLAAVISSAFYSLWNLLSGFLVQKPLIPVWWIWFYYICPVAWTLQGVILSQLGDVESMINEPMFHGTVKEFIELYFGYKPNMIGVSAAVLVGFCALFFSAFALSVKYLNFQRR</sequence>
<dbReference type="Pfam" id="PF07727">
    <property type="entry name" value="RVT_2"/>
    <property type="match status" value="1"/>
</dbReference>
<dbReference type="InterPro" id="IPR034001">
    <property type="entry name" value="ABCG_PDR_1"/>
</dbReference>
<feature type="transmembrane region" description="Helical" evidence="13">
    <location>
        <begin position="1885"/>
        <end position="1906"/>
    </location>
</feature>
<feature type="region of interest" description="Disordered" evidence="12">
    <location>
        <begin position="851"/>
        <end position="889"/>
    </location>
</feature>
<dbReference type="GO" id="GO:0140359">
    <property type="term" value="F:ABC-type transporter activity"/>
    <property type="evidence" value="ECO:0007669"/>
    <property type="project" value="InterPro"/>
</dbReference>
<keyword evidence="9 13" id="KW-0472">Membrane</keyword>
<feature type="domain" description="ABC transporter" evidence="15">
    <location>
        <begin position="2183"/>
        <end position="2435"/>
    </location>
</feature>
<keyword evidence="11" id="KW-0175">Coiled coil</keyword>
<comment type="subcellular location">
    <subcellularLocation>
        <location evidence="1">Membrane</location>
        <topology evidence="1">Multi-pass membrane protein</topology>
    </subcellularLocation>
</comment>
<evidence type="ECO:0000256" key="3">
    <source>
        <dbReference type="ARBA" id="ARBA00022448"/>
    </source>
</evidence>
<feature type="transmembrane region" description="Helical" evidence="13">
    <location>
        <begin position="2028"/>
        <end position="2050"/>
    </location>
</feature>
<feature type="transmembrane region" description="Helical" evidence="13">
    <location>
        <begin position="2699"/>
        <end position="2718"/>
    </location>
</feature>
<evidence type="ECO:0000256" key="11">
    <source>
        <dbReference type="SAM" id="Coils"/>
    </source>
</evidence>
<feature type="transmembrane region" description="Helical" evidence="13">
    <location>
        <begin position="1973"/>
        <end position="1991"/>
    </location>
</feature>
<comment type="similarity">
    <text evidence="2">Belongs to the ABC transporter superfamily. ABCG family. PDR (TC 3.A.1.205) subfamily.</text>
</comment>
<dbReference type="Pfam" id="PF00005">
    <property type="entry name" value="ABC_tran"/>
    <property type="match status" value="2"/>
</dbReference>
<keyword evidence="18" id="KW-1185">Reference proteome</keyword>
<keyword evidence="3" id="KW-0813">Transport</keyword>
<dbReference type="InterPro" id="IPR001584">
    <property type="entry name" value="Integrase_cat-core"/>
</dbReference>